<dbReference type="InterPro" id="IPR029058">
    <property type="entry name" value="AB_hydrolase_fold"/>
</dbReference>
<proteinExistence type="predicted"/>
<dbReference type="Proteomes" id="UP000318331">
    <property type="component" value="Unassembled WGS sequence"/>
</dbReference>
<dbReference type="InterPro" id="IPR050300">
    <property type="entry name" value="GDXG_lipolytic_enzyme"/>
</dbReference>
<keyword evidence="1 3" id="KW-0378">Hydrolase</keyword>
<dbReference type="AlphaFoldDB" id="A0A543HSM1"/>
<evidence type="ECO:0000313" key="3">
    <source>
        <dbReference type="EMBL" id="TQM61320.1"/>
    </source>
</evidence>
<evidence type="ECO:0000313" key="4">
    <source>
        <dbReference type="Proteomes" id="UP000318331"/>
    </source>
</evidence>
<comment type="caution">
    <text evidence="3">The sequence shown here is derived from an EMBL/GenBank/DDBJ whole genome shotgun (WGS) entry which is preliminary data.</text>
</comment>
<protein>
    <submittedName>
        <fullName evidence="3">Alpha/beta hydrolase family protein</fullName>
    </submittedName>
</protein>
<dbReference type="SUPFAM" id="SSF53474">
    <property type="entry name" value="alpha/beta-Hydrolases"/>
    <property type="match status" value="1"/>
</dbReference>
<dbReference type="OrthoDB" id="3181909at2"/>
<dbReference type="PANTHER" id="PTHR48081">
    <property type="entry name" value="AB HYDROLASE SUPERFAMILY PROTEIN C4A8.06C"/>
    <property type="match status" value="1"/>
</dbReference>
<dbReference type="InterPro" id="IPR013094">
    <property type="entry name" value="AB_hydrolase_3"/>
</dbReference>
<keyword evidence="4" id="KW-1185">Reference proteome</keyword>
<reference evidence="3 4" key="1">
    <citation type="submission" date="2019-06" db="EMBL/GenBank/DDBJ databases">
        <title>Sequencing the genomes of 1000 actinobacteria strains.</title>
        <authorList>
            <person name="Klenk H.-P."/>
        </authorList>
    </citation>
    <scope>NUCLEOTIDE SEQUENCE [LARGE SCALE GENOMIC DNA]</scope>
    <source>
        <strain evidence="3 4">DSM 18031</strain>
    </source>
</reference>
<evidence type="ECO:0000259" key="2">
    <source>
        <dbReference type="Pfam" id="PF07859"/>
    </source>
</evidence>
<dbReference type="GO" id="GO:0016787">
    <property type="term" value="F:hydrolase activity"/>
    <property type="evidence" value="ECO:0007669"/>
    <property type="project" value="UniProtKB-KW"/>
</dbReference>
<dbReference type="Gene3D" id="3.40.50.1820">
    <property type="entry name" value="alpha/beta hydrolase"/>
    <property type="match status" value="1"/>
</dbReference>
<sequence>MSEIAQRVPVRWYRPPSVSNVPRPTLLWLHGGGFFRGGLDQPEAHAVGEALARQGITVATVDYRLAPPPGMPWVRSWAGRTRGRYPLALDDVLDAHREVGAESPDGVVLGGASAGACLAAAANLRALEEGTGAVGAVLAYGFFQGSW</sequence>
<dbReference type="Pfam" id="PF07859">
    <property type="entry name" value="Abhydrolase_3"/>
    <property type="match status" value="2"/>
</dbReference>
<feature type="domain" description="Alpha/beta hydrolase fold-3" evidence="2">
    <location>
        <begin position="84"/>
        <end position="140"/>
    </location>
</feature>
<evidence type="ECO:0000256" key="1">
    <source>
        <dbReference type="ARBA" id="ARBA00022801"/>
    </source>
</evidence>
<dbReference type="RefSeq" id="WP_141918453.1">
    <property type="nucleotide sequence ID" value="NZ_BAAAYS010000004.1"/>
</dbReference>
<organism evidence="3 4">
    <name type="scientific">Klugiella xanthotipulae</name>
    <dbReference type="NCBI Taxonomy" id="244735"/>
    <lineage>
        <taxon>Bacteria</taxon>
        <taxon>Bacillati</taxon>
        <taxon>Actinomycetota</taxon>
        <taxon>Actinomycetes</taxon>
        <taxon>Micrococcales</taxon>
        <taxon>Microbacteriaceae</taxon>
        <taxon>Klugiella</taxon>
    </lineage>
</organism>
<accession>A0A543HSM1</accession>
<dbReference type="EMBL" id="VFPN01000003">
    <property type="protein sequence ID" value="TQM61320.1"/>
    <property type="molecule type" value="Genomic_DNA"/>
</dbReference>
<feature type="domain" description="Alpha/beta hydrolase fold-3" evidence="2">
    <location>
        <begin position="26"/>
        <end position="68"/>
    </location>
</feature>
<gene>
    <name evidence="3" type="ORF">FB466_2269</name>
</gene>
<name>A0A543HSM1_9MICO</name>